<dbReference type="EMBL" id="KQ976701">
    <property type="protein sequence ID" value="KYM77379.1"/>
    <property type="molecule type" value="Genomic_DNA"/>
</dbReference>
<organism evidence="2 3">
    <name type="scientific">Atta colombica</name>
    <dbReference type="NCBI Taxonomy" id="520822"/>
    <lineage>
        <taxon>Eukaryota</taxon>
        <taxon>Metazoa</taxon>
        <taxon>Ecdysozoa</taxon>
        <taxon>Arthropoda</taxon>
        <taxon>Hexapoda</taxon>
        <taxon>Insecta</taxon>
        <taxon>Pterygota</taxon>
        <taxon>Neoptera</taxon>
        <taxon>Endopterygota</taxon>
        <taxon>Hymenoptera</taxon>
        <taxon>Apocrita</taxon>
        <taxon>Aculeata</taxon>
        <taxon>Formicoidea</taxon>
        <taxon>Formicidae</taxon>
        <taxon>Myrmicinae</taxon>
        <taxon>Atta</taxon>
    </lineage>
</organism>
<reference evidence="2 3" key="1">
    <citation type="submission" date="2015-09" db="EMBL/GenBank/DDBJ databases">
        <title>Atta colombica WGS genome.</title>
        <authorList>
            <person name="Nygaard S."/>
            <person name="Hu H."/>
            <person name="Boomsma J."/>
            <person name="Zhang G."/>
        </authorList>
    </citation>
    <scope>NUCLEOTIDE SEQUENCE [LARGE SCALE GENOMIC DNA]</scope>
    <source>
        <strain evidence="2">Treedump-2</strain>
        <tissue evidence="2">Whole body</tissue>
    </source>
</reference>
<keyword evidence="1" id="KW-1133">Transmembrane helix</keyword>
<sequence length="262" mass="28695">MDARVAAAGGGSWWQHSQSAVSNDRCARRVARPFSCPPRSRHGVVPRPRVSVFAVTCRGASCHYGVPIHVAVVAVIVVVAVVVAAAVAAVATAVVAVAVVVVLLHIIHTAVSTTTTTITVGAVSRSSLSLALQLLPVKSWCSAARSREGLAPLRLVVNFIPLSPSKIGHRCHRAARAWSRRGPAIPKRARELAKRELDEEKIYVSEVTFLLMASNRNQRMRDNVFQRIIPSRTNSRDSGFSELMEFVEETREKNHEDDRDWQ</sequence>
<accession>A0A195AZJ6</accession>
<feature type="transmembrane region" description="Helical" evidence="1">
    <location>
        <begin position="71"/>
        <end position="104"/>
    </location>
</feature>
<proteinExistence type="predicted"/>
<dbReference type="Proteomes" id="UP000078540">
    <property type="component" value="Unassembled WGS sequence"/>
</dbReference>
<keyword evidence="1" id="KW-0472">Membrane</keyword>
<keyword evidence="3" id="KW-1185">Reference proteome</keyword>
<protein>
    <submittedName>
        <fullName evidence="2">Uncharacterized protein</fullName>
    </submittedName>
</protein>
<dbReference type="AlphaFoldDB" id="A0A195AZJ6"/>
<keyword evidence="1" id="KW-0812">Transmembrane</keyword>
<evidence type="ECO:0000313" key="3">
    <source>
        <dbReference type="Proteomes" id="UP000078540"/>
    </source>
</evidence>
<name>A0A195AZJ6_9HYME</name>
<evidence type="ECO:0000313" key="2">
    <source>
        <dbReference type="EMBL" id="KYM77379.1"/>
    </source>
</evidence>
<gene>
    <name evidence="2" type="ORF">ALC53_12361</name>
</gene>
<evidence type="ECO:0000256" key="1">
    <source>
        <dbReference type="SAM" id="Phobius"/>
    </source>
</evidence>